<dbReference type="PANTHER" id="PTHR42745:SF1">
    <property type="entry name" value="ARABINOSE 5-PHOSPHATE ISOMERASE KDSD"/>
    <property type="match status" value="1"/>
</dbReference>
<dbReference type="PANTHER" id="PTHR42745">
    <property type="match status" value="1"/>
</dbReference>
<evidence type="ECO:0000259" key="9">
    <source>
        <dbReference type="PROSITE" id="PS51464"/>
    </source>
</evidence>
<feature type="domain" description="CBS" evidence="8">
    <location>
        <begin position="268"/>
        <end position="320"/>
    </location>
</feature>
<dbReference type="GO" id="GO:0046872">
    <property type="term" value="F:metal ion binding"/>
    <property type="evidence" value="ECO:0007669"/>
    <property type="project" value="UniProtKB-KW"/>
</dbReference>
<reference evidence="10 11" key="1">
    <citation type="journal article" date="2007" name="Nat. Biotechnol.">
        <title>Genome sequence and identification of candidate vaccine antigens from the animal pathogen Dichelobacter nodosus.</title>
        <authorList>
            <person name="Myers G.S."/>
            <person name="Parker D."/>
            <person name="Al-Hasani K."/>
            <person name="Kennan R.M."/>
            <person name="Seemann T."/>
            <person name="Ren Q."/>
            <person name="Badger J.H."/>
            <person name="Selengut J.D."/>
            <person name="Deboy R.T."/>
            <person name="Tettelin H."/>
            <person name="Boyce J.D."/>
            <person name="McCarl V.P."/>
            <person name="Han X."/>
            <person name="Nelson W.C."/>
            <person name="Madupu R."/>
            <person name="Mohamoud Y."/>
            <person name="Holley T."/>
            <person name="Fedorova N."/>
            <person name="Khouri H."/>
            <person name="Bottomley S.P."/>
            <person name="Whittington R.J."/>
            <person name="Adler B."/>
            <person name="Songer J.G."/>
            <person name="Rood J.I."/>
            <person name="Paulsen I.T."/>
        </authorList>
    </citation>
    <scope>NUCLEOTIDE SEQUENCE [LARGE SCALE GENOMIC DNA]</scope>
    <source>
        <strain evidence="10 11">VCS1703A</strain>
    </source>
</reference>
<dbReference type="GO" id="GO:0005975">
    <property type="term" value="P:carbohydrate metabolic process"/>
    <property type="evidence" value="ECO:0007669"/>
    <property type="project" value="InterPro"/>
</dbReference>
<dbReference type="STRING" id="246195.DNO_0536"/>
<evidence type="ECO:0000256" key="2">
    <source>
        <dbReference type="ARBA" id="ARBA00022737"/>
    </source>
</evidence>
<evidence type="ECO:0000256" key="6">
    <source>
        <dbReference type="PIRSR" id="PIRSR004692-3"/>
    </source>
</evidence>
<dbReference type="GO" id="GO:1901135">
    <property type="term" value="P:carbohydrate derivative metabolic process"/>
    <property type="evidence" value="ECO:0007669"/>
    <property type="project" value="InterPro"/>
</dbReference>
<dbReference type="InterPro" id="IPR004800">
    <property type="entry name" value="KdsD/KpsF-type"/>
</dbReference>
<keyword evidence="5" id="KW-0862">Zinc</keyword>
<dbReference type="Proteomes" id="UP000000248">
    <property type="component" value="Chromosome"/>
</dbReference>
<dbReference type="Pfam" id="PF01380">
    <property type="entry name" value="SIS"/>
    <property type="match status" value="1"/>
</dbReference>
<dbReference type="CDD" id="cd04604">
    <property type="entry name" value="CBS_pair_SIS_assoc"/>
    <property type="match status" value="1"/>
</dbReference>
<comment type="similarity">
    <text evidence="1 4">Belongs to the SIS family. GutQ/KpsF subfamily.</text>
</comment>
<evidence type="ECO:0000256" key="4">
    <source>
        <dbReference type="PIRNR" id="PIRNR004692"/>
    </source>
</evidence>
<feature type="binding site" evidence="5">
    <location>
        <position position="74"/>
    </location>
    <ligand>
        <name>Zn(2+)</name>
        <dbReference type="ChEBI" id="CHEBI:29105"/>
    </ligand>
</feature>
<dbReference type="PROSITE" id="PS51371">
    <property type="entry name" value="CBS"/>
    <property type="match status" value="1"/>
</dbReference>
<keyword evidence="11" id="KW-1185">Reference proteome</keyword>
<evidence type="ECO:0000256" key="7">
    <source>
        <dbReference type="PROSITE-ProRule" id="PRU00703"/>
    </source>
</evidence>
<dbReference type="PIRSF" id="PIRSF004692">
    <property type="entry name" value="KdsD_KpsF"/>
    <property type="match status" value="1"/>
</dbReference>
<evidence type="ECO:0000313" key="10">
    <source>
        <dbReference type="EMBL" id="ABQ13965.1"/>
    </source>
</evidence>
<dbReference type="HOGENOM" id="CLU_040681_13_1_6"/>
<dbReference type="InterPro" id="IPR000644">
    <property type="entry name" value="CBS_dom"/>
</dbReference>
<sequence length="320" mass="34260">MTSIHWINNGENVLALEAAAIAAQRLTDDFGRACETLMKTRGHVIVSGMGKSGHIAAKLAATFASTGTPAFFVHPSEAGHGDLGMITAADTLLMLSFSGESGELLAMLPALKTLAVPVIAMTGNPQSHLAQNADIHIPIHIEREACPLNLAPTASTTAMLAVGDALAISLMQARDFNDEDFARSHPFGRLGRRLTIKVADIMRPFAQLPLNLPTDSVQTALFQITDKRLGMTLIAQEKKLLGIYTDGDLRRTLGAFSNALHLPLEHVMTKNPKTITEHCLAAEALHLMQQQQITVLPVLTIEQQLCGAVHIHDLIAAGVA</sequence>
<accession>A5EVJ8</accession>
<evidence type="ECO:0000259" key="8">
    <source>
        <dbReference type="PROSITE" id="PS51371"/>
    </source>
</evidence>
<dbReference type="eggNOG" id="COG0517">
    <property type="taxonomic scope" value="Bacteria"/>
</dbReference>
<evidence type="ECO:0000256" key="5">
    <source>
        <dbReference type="PIRSR" id="PIRSR004692-2"/>
    </source>
</evidence>
<dbReference type="NCBIfam" id="TIGR00393">
    <property type="entry name" value="kpsF"/>
    <property type="match status" value="1"/>
</dbReference>
<dbReference type="RefSeq" id="WP_012030870.1">
    <property type="nucleotide sequence ID" value="NC_009446.1"/>
</dbReference>
<dbReference type="OrthoDB" id="9762536at2"/>
<gene>
    <name evidence="10" type="ordered locus">DNO_0536</name>
</gene>
<keyword evidence="3 7" id="KW-0129">CBS domain</keyword>
<dbReference type="Gene3D" id="3.40.50.10490">
    <property type="entry name" value="Glucose-6-phosphate isomerase like protein, domain 1"/>
    <property type="match status" value="1"/>
</dbReference>
<dbReference type="SUPFAM" id="SSF53697">
    <property type="entry name" value="SIS domain"/>
    <property type="match status" value="1"/>
</dbReference>
<keyword evidence="5" id="KW-0479">Metal-binding</keyword>
<name>A5EVJ8_DICNV</name>
<evidence type="ECO:0000256" key="1">
    <source>
        <dbReference type="ARBA" id="ARBA00008165"/>
    </source>
</evidence>
<dbReference type="InterPro" id="IPR046348">
    <property type="entry name" value="SIS_dom_sf"/>
</dbReference>
<dbReference type="KEGG" id="dno:DNO_0536"/>
<dbReference type="InterPro" id="IPR001347">
    <property type="entry name" value="SIS_dom"/>
</dbReference>
<proteinExistence type="inferred from homology"/>
<organism evidence="10 11">
    <name type="scientific">Dichelobacter nodosus (strain VCS1703A)</name>
    <dbReference type="NCBI Taxonomy" id="246195"/>
    <lineage>
        <taxon>Bacteria</taxon>
        <taxon>Pseudomonadati</taxon>
        <taxon>Pseudomonadota</taxon>
        <taxon>Gammaproteobacteria</taxon>
        <taxon>Cardiobacteriales</taxon>
        <taxon>Cardiobacteriaceae</taxon>
        <taxon>Dichelobacter</taxon>
    </lineage>
</organism>
<feature type="site" description="Catalytically relevant" evidence="6">
    <location>
        <position position="185"/>
    </location>
</feature>
<dbReference type="InterPro" id="IPR035474">
    <property type="entry name" value="SIS_Kpsf"/>
</dbReference>
<dbReference type="eggNOG" id="COG0794">
    <property type="taxonomic scope" value="Bacteria"/>
</dbReference>
<keyword evidence="4 10" id="KW-0413">Isomerase</keyword>
<dbReference type="EC" id="5.3.1.13" evidence="4"/>
<protein>
    <recommendedName>
        <fullName evidence="4">Arabinose 5-phosphate isomerase</fullName>
        <shortName evidence="4">API</shortName>
        <ecNumber evidence="4">5.3.1.13</ecNumber>
    </recommendedName>
</protein>
<feature type="domain" description="SIS" evidence="9">
    <location>
        <begin position="33"/>
        <end position="176"/>
    </location>
</feature>
<evidence type="ECO:0000256" key="3">
    <source>
        <dbReference type="ARBA" id="ARBA00023122"/>
    </source>
</evidence>
<dbReference type="EMBL" id="CP000513">
    <property type="protein sequence ID" value="ABQ13965.1"/>
    <property type="molecule type" value="Genomic_DNA"/>
</dbReference>
<dbReference type="CDD" id="cd05014">
    <property type="entry name" value="SIS_Kpsf"/>
    <property type="match status" value="1"/>
</dbReference>
<feature type="site" description="Catalytically relevant" evidence="6">
    <location>
        <position position="144"/>
    </location>
</feature>
<feature type="site" description="Catalytically relevant" evidence="6">
    <location>
        <position position="51"/>
    </location>
</feature>
<keyword evidence="2" id="KW-0677">Repeat</keyword>
<evidence type="ECO:0000313" key="11">
    <source>
        <dbReference type="Proteomes" id="UP000000248"/>
    </source>
</evidence>
<dbReference type="GO" id="GO:0097367">
    <property type="term" value="F:carbohydrate derivative binding"/>
    <property type="evidence" value="ECO:0007669"/>
    <property type="project" value="InterPro"/>
</dbReference>
<dbReference type="AlphaFoldDB" id="A5EVJ8"/>
<dbReference type="FunFam" id="3.40.50.10490:FF:000011">
    <property type="entry name" value="Arabinose 5-phosphate isomerase"/>
    <property type="match status" value="1"/>
</dbReference>
<dbReference type="InterPro" id="IPR050986">
    <property type="entry name" value="GutQ/KpsF_isomerases"/>
</dbReference>
<feature type="site" description="Catalytically relevant" evidence="6">
    <location>
        <position position="103"/>
    </location>
</feature>
<dbReference type="InterPro" id="IPR046342">
    <property type="entry name" value="CBS_dom_sf"/>
</dbReference>
<comment type="catalytic activity">
    <reaction evidence="4">
        <text>D-arabinose 5-phosphate = D-ribulose 5-phosphate</text>
        <dbReference type="Rhea" id="RHEA:23104"/>
        <dbReference type="ChEBI" id="CHEBI:57693"/>
        <dbReference type="ChEBI" id="CHEBI:58121"/>
        <dbReference type="EC" id="5.3.1.13"/>
    </reaction>
</comment>
<dbReference type="Pfam" id="PF00571">
    <property type="entry name" value="CBS"/>
    <property type="match status" value="1"/>
</dbReference>
<dbReference type="GO" id="GO:0019146">
    <property type="term" value="F:arabinose-5-phosphate isomerase activity"/>
    <property type="evidence" value="ECO:0007669"/>
    <property type="project" value="UniProtKB-EC"/>
</dbReference>
<dbReference type="Gene3D" id="3.10.580.10">
    <property type="entry name" value="CBS-domain"/>
    <property type="match status" value="1"/>
</dbReference>
<dbReference type="PROSITE" id="PS51464">
    <property type="entry name" value="SIS"/>
    <property type="match status" value="1"/>
</dbReference>